<dbReference type="Gene3D" id="3.90.1150.10">
    <property type="entry name" value="Aspartate Aminotransferase, domain 1"/>
    <property type="match status" value="1"/>
</dbReference>
<keyword evidence="6" id="KW-1185">Reference proteome</keyword>
<organism evidence="5 6">
    <name type="scientific">Thioploca ingrica</name>
    <dbReference type="NCBI Taxonomy" id="40754"/>
    <lineage>
        <taxon>Bacteria</taxon>
        <taxon>Pseudomonadati</taxon>
        <taxon>Pseudomonadota</taxon>
        <taxon>Gammaproteobacteria</taxon>
        <taxon>Thiotrichales</taxon>
        <taxon>Thiotrichaceae</taxon>
        <taxon>Thioploca</taxon>
    </lineage>
</organism>
<dbReference type="KEGG" id="tig:THII_1174"/>
<name>A0A090BUP6_9GAMM</name>
<dbReference type="InterPro" id="IPR004839">
    <property type="entry name" value="Aminotransferase_I/II_large"/>
</dbReference>
<gene>
    <name evidence="5" type="ORF">THII_1174</name>
</gene>
<keyword evidence="2 5" id="KW-0032">Aminotransferase</keyword>
<sequence>MNPDLGLLQSYPFEKLAQLKQGIIPSPHLHAINLSIGEPQHDTPPLVVKAMTATLGTTLAKYPTTLGSEPLRQSIAQWLKQRFNLPENSLDPAQHILPVNGTREALFAFAQAVINRQAAEPLVLIPNPFYQIYEGATWLAGAKPWFINCSADTDWQPDFSSVPATVWARCQLLYLCSPNNPSGTLLDQATWQNLLAYADEYDFIIAADECYSEIYADEDHPPVGLLQACVTAGRADFKRCVVFHSLSKRSNVPGLRSGFVAGDADIIRQFLLYRTYHGCAMSLAVQAASIAAWQDEQHVQANRILYRQKFDAVLEILAPVMSVTRPPASFYLWLSTPSADDQFAQALFAQQNVTVLPGQFLSRLAHGINPGQNRIRMALVAPLADCITAAQRIRTFIERSD</sequence>
<accession>A0A090BUP6</accession>
<reference evidence="5 6" key="1">
    <citation type="journal article" date="2014" name="ISME J.">
        <title>Ecophysiology of Thioploca ingrica as revealed by the complete genome sequence supplemented with proteomic evidence.</title>
        <authorList>
            <person name="Kojima H."/>
            <person name="Ogura Y."/>
            <person name="Yamamoto N."/>
            <person name="Togashi T."/>
            <person name="Mori H."/>
            <person name="Watanabe T."/>
            <person name="Nemoto F."/>
            <person name="Kurokawa K."/>
            <person name="Hayashi T."/>
            <person name="Fukui M."/>
        </authorList>
    </citation>
    <scope>NUCLEOTIDE SEQUENCE [LARGE SCALE GENOMIC DNA]</scope>
</reference>
<dbReference type="OrthoDB" id="9803354at2"/>
<evidence type="ECO:0000256" key="3">
    <source>
        <dbReference type="ARBA" id="ARBA00022679"/>
    </source>
</evidence>
<dbReference type="NCBIfam" id="TIGR03538">
    <property type="entry name" value="DapC_gpp"/>
    <property type="match status" value="1"/>
</dbReference>
<evidence type="ECO:0000259" key="4">
    <source>
        <dbReference type="Pfam" id="PF00155"/>
    </source>
</evidence>
<dbReference type="InterPro" id="IPR050881">
    <property type="entry name" value="LL-DAP_aminotransferase"/>
</dbReference>
<dbReference type="CDD" id="cd00609">
    <property type="entry name" value="AAT_like"/>
    <property type="match status" value="1"/>
</dbReference>
<dbReference type="GO" id="GO:0009016">
    <property type="term" value="F:succinyldiaminopimelate transaminase activity"/>
    <property type="evidence" value="ECO:0007669"/>
    <property type="project" value="InterPro"/>
</dbReference>
<dbReference type="HOGENOM" id="CLU_017584_4_5_6"/>
<dbReference type="Proteomes" id="UP000031623">
    <property type="component" value="Chromosome"/>
</dbReference>
<proteinExistence type="predicted"/>
<dbReference type="PANTHER" id="PTHR42832:SF3">
    <property type="entry name" value="L-GLUTAMINE--4-(METHYLSULFANYL)-2-OXOBUTANOATE AMINOTRANSFERASE"/>
    <property type="match status" value="1"/>
</dbReference>
<keyword evidence="3 5" id="KW-0808">Transferase</keyword>
<dbReference type="EMBL" id="AP014633">
    <property type="protein sequence ID" value="BAP55471.1"/>
    <property type="molecule type" value="Genomic_DNA"/>
</dbReference>
<dbReference type="InterPro" id="IPR015424">
    <property type="entry name" value="PyrdxlP-dep_Trfase"/>
</dbReference>
<dbReference type="InterPro" id="IPR015421">
    <property type="entry name" value="PyrdxlP-dep_Trfase_major"/>
</dbReference>
<dbReference type="GO" id="GO:0030170">
    <property type="term" value="F:pyridoxal phosphate binding"/>
    <property type="evidence" value="ECO:0007669"/>
    <property type="project" value="InterPro"/>
</dbReference>
<feature type="domain" description="Aminotransferase class I/classII large" evidence="4">
    <location>
        <begin position="31"/>
        <end position="378"/>
    </location>
</feature>
<dbReference type="GO" id="GO:0009089">
    <property type="term" value="P:lysine biosynthetic process via diaminopimelate"/>
    <property type="evidence" value="ECO:0007669"/>
    <property type="project" value="InterPro"/>
</dbReference>
<evidence type="ECO:0000313" key="6">
    <source>
        <dbReference type="Proteomes" id="UP000031623"/>
    </source>
</evidence>
<dbReference type="InterPro" id="IPR015422">
    <property type="entry name" value="PyrdxlP-dep_Trfase_small"/>
</dbReference>
<evidence type="ECO:0000313" key="5">
    <source>
        <dbReference type="EMBL" id="BAP55471.1"/>
    </source>
</evidence>
<dbReference type="STRING" id="40754.THII_1174"/>
<dbReference type="AlphaFoldDB" id="A0A090BUP6"/>
<dbReference type="PANTHER" id="PTHR42832">
    <property type="entry name" value="AMINO ACID AMINOTRANSFERASE"/>
    <property type="match status" value="1"/>
</dbReference>
<evidence type="ECO:0000256" key="2">
    <source>
        <dbReference type="ARBA" id="ARBA00022576"/>
    </source>
</evidence>
<evidence type="ECO:0000256" key="1">
    <source>
        <dbReference type="ARBA" id="ARBA00001933"/>
    </source>
</evidence>
<dbReference type="InterPro" id="IPR019878">
    <property type="entry name" value="DapC_beta/gammaproteobac"/>
</dbReference>
<dbReference type="Pfam" id="PF00155">
    <property type="entry name" value="Aminotran_1_2"/>
    <property type="match status" value="1"/>
</dbReference>
<dbReference type="SUPFAM" id="SSF53383">
    <property type="entry name" value="PLP-dependent transferases"/>
    <property type="match status" value="1"/>
</dbReference>
<comment type="cofactor">
    <cofactor evidence="1">
        <name>pyridoxal 5'-phosphate</name>
        <dbReference type="ChEBI" id="CHEBI:597326"/>
    </cofactor>
</comment>
<protein>
    <submittedName>
        <fullName evidence="5">Aminotransferase, class I and II</fullName>
    </submittedName>
</protein>
<dbReference type="Gene3D" id="3.40.640.10">
    <property type="entry name" value="Type I PLP-dependent aspartate aminotransferase-like (Major domain)"/>
    <property type="match status" value="1"/>
</dbReference>